<accession>A0A3S5AHD8</accession>
<dbReference type="AlphaFoldDB" id="A0A3S5AHD8"/>
<dbReference type="Proteomes" id="UP000784294">
    <property type="component" value="Unassembled WGS sequence"/>
</dbReference>
<reference evidence="1" key="1">
    <citation type="submission" date="2018-11" db="EMBL/GenBank/DDBJ databases">
        <authorList>
            <consortium name="Pathogen Informatics"/>
        </authorList>
    </citation>
    <scope>NUCLEOTIDE SEQUENCE</scope>
</reference>
<evidence type="ECO:0000313" key="1">
    <source>
        <dbReference type="EMBL" id="VEL37183.1"/>
    </source>
</evidence>
<keyword evidence="2" id="KW-1185">Reference proteome</keyword>
<protein>
    <submittedName>
        <fullName evidence="1">Uncharacterized protein</fullName>
    </submittedName>
</protein>
<sequence length="130" mass="14561">MARITLQSTAPGMDKLAEKHCKSRSSVATTVVQPQPGRAERKFRQVSTTIHNWRLEQVLAGNARTLVVTTHRTDCNLLDLCPRCRKVQTPVGIGLRFPRFTSFHECSNGLLSKAIPNWNESDGAMWKTSL</sequence>
<comment type="caution">
    <text evidence="1">The sequence shown here is derived from an EMBL/GenBank/DDBJ whole genome shotgun (WGS) entry which is preliminary data.</text>
</comment>
<proteinExistence type="predicted"/>
<gene>
    <name evidence="1" type="ORF">PXEA_LOCUS30623</name>
</gene>
<organism evidence="1 2">
    <name type="scientific">Protopolystoma xenopodis</name>
    <dbReference type="NCBI Taxonomy" id="117903"/>
    <lineage>
        <taxon>Eukaryota</taxon>
        <taxon>Metazoa</taxon>
        <taxon>Spiralia</taxon>
        <taxon>Lophotrochozoa</taxon>
        <taxon>Platyhelminthes</taxon>
        <taxon>Monogenea</taxon>
        <taxon>Polyopisthocotylea</taxon>
        <taxon>Polystomatidea</taxon>
        <taxon>Polystomatidae</taxon>
        <taxon>Protopolystoma</taxon>
    </lineage>
</organism>
<name>A0A3S5AHD8_9PLAT</name>
<dbReference type="EMBL" id="CAAALY010254249">
    <property type="protein sequence ID" value="VEL37183.1"/>
    <property type="molecule type" value="Genomic_DNA"/>
</dbReference>
<evidence type="ECO:0000313" key="2">
    <source>
        <dbReference type="Proteomes" id="UP000784294"/>
    </source>
</evidence>